<dbReference type="STRING" id="1232681.ADIS_1325"/>
<dbReference type="PATRIC" id="fig|1288963.3.peg.1321"/>
<evidence type="ECO:0008006" key="6">
    <source>
        <dbReference type="Google" id="ProtNLM"/>
    </source>
</evidence>
<evidence type="ECO:0000256" key="3">
    <source>
        <dbReference type="SAM" id="MobiDB-lite"/>
    </source>
</evidence>
<dbReference type="GO" id="GO:0050821">
    <property type="term" value="P:protein stabilization"/>
    <property type="evidence" value="ECO:0007669"/>
    <property type="project" value="TreeGrafter"/>
</dbReference>
<dbReference type="InterPro" id="IPR024930">
    <property type="entry name" value="Skp_dom_sf"/>
</dbReference>
<dbReference type="OrthoDB" id="1493259at2"/>
<dbReference type="GO" id="GO:0051082">
    <property type="term" value="F:unfolded protein binding"/>
    <property type="evidence" value="ECO:0007669"/>
    <property type="project" value="InterPro"/>
</dbReference>
<dbReference type="PROSITE" id="PS51257">
    <property type="entry name" value="PROKAR_LIPOPROTEIN"/>
    <property type="match status" value="1"/>
</dbReference>
<dbReference type="SMART" id="SM00935">
    <property type="entry name" value="OmpH"/>
    <property type="match status" value="1"/>
</dbReference>
<keyword evidence="2" id="KW-0732">Signal</keyword>
<sequence length="214" mass="23616">MKVKTIINAVGMLSLAGILLGACNANTPSGAASEGVAGEINMTDLKIAYVHTDSVINKFEFFINKSKEIADKGKKFEDELASRARGFEREVANFQQSANTMTINQARAKEEELVTKERNLVTFRDNLMQELSSDESRLYNDVYDRIQEYLAKHAEKHDLEMILSYTRGGGVWYADKALDITDEVIKGINEDFRAKSGTAAPAAQQQAPAATEGN</sequence>
<dbReference type="Proteomes" id="UP000013909">
    <property type="component" value="Unassembled WGS sequence"/>
</dbReference>
<accession>R7ZVU0</accession>
<dbReference type="GO" id="GO:0005829">
    <property type="term" value="C:cytosol"/>
    <property type="evidence" value="ECO:0007669"/>
    <property type="project" value="TreeGrafter"/>
</dbReference>
<dbReference type="AlphaFoldDB" id="R7ZVU0"/>
<dbReference type="EMBL" id="AQHR01000041">
    <property type="protein sequence ID" value="EON78128.1"/>
    <property type="molecule type" value="Genomic_DNA"/>
</dbReference>
<comment type="caution">
    <text evidence="4">The sequence shown here is derived from an EMBL/GenBank/DDBJ whole genome shotgun (WGS) entry which is preliminary data.</text>
</comment>
<name>R7ZVU0_9BACT</name>
<protein>
    <recommendedName>
        <fullName evidence="6">Outer membrane protein H</fullName>
    </recommendedName>
</protein>
<dbReference type="SUPFAM" id="SSF111384">
    <property type="entry name" value="OmpH-like"/>
    <property type="match status" value="1"/>
</dbReference>
<feature type="compositionally biased region" description="Low complexity" evidence="3">
    <location>
        <begin position="199"/>
        <end position="214"/>
    </location>
</feature>
<keyword evidence="5" id="KW-1185">Reference proteome</keyword>
<dbReference type="RefSeq" id="WP_010853469.1">
    <property type="nucleotide sequence ID" value="NZ_AQHR01000041.1"/>
</dbReference>
<dbReference type="PANTHER" id="PTHR35089:SF1">
    <property type="entry name" value="CHAPERONE PROTEIN SKP"/>
    <property type="match status" value="1"/>
</dbReference>
<evidence type="ECO:0000313" key="5">
    <source>
        <dbReference type="Proteomes" id="UP000013909"/>
    </source>
</evidence>
<reference evidence="4 5" key="1">
    <citation type="submission" date="2013-02" db="EMBL/GenBank/DDBJ databases">
        <title>A novel strain isolated from Lonar lake, Maharashtra, India.</title>
        <authorList>
            <person name="Singh A."/>
        </authorList>
    </citation>
    <scope>NUCLEOTIDE SEQUENCE [LARGE SCALE GENOMIC DNA]</scope>
    <source>
        <strain evidence="4 5">AK24</strain>
    </source>
</reference>
<gene>
    <name evidence="4" type="ORF">ADIS_1325</name>
</gene>
<dbReference type="Gene3D" id="3.30.910.20">
    <property type="entry name" value="Skp domain"/>
    <property type="match status" value="1"/>
</dbReference>
<comment type="similarity">
    <text evidence="1">Belongs to the Skp family.</text>
</comment>
<evidence type="ECO:0000313" key="4">
    <source>
        <dbReference type="EMBL" id="EON78128.1"/>
    </source>
</evidence>
<proteinExistence type="inferred from homology"/>
<feature type="region of interest" description="Disordered" evidence="3">
    <location>
        <begin position="195"/>
        <end position="214"/>
    </location>
</feature>
<dbReference type="InterPro" id="IPR005632">
    <property type="entry name" value="Chaperone_Skp"/>
</dbReference>
<dbReference type="Pfam" id="PF03938">
    <property type="entry name" value="OmpH"/>
    <property type="match status" value="1"/>
</dbReference>
<dbReference type="PANTHER" id="PTHR35089">
    <property type="entry name" value="CHAPERONE PROTEIN SKP"/>
    <property type="match status" value="1"/>
</dbReference>
<organism evidence="4 5">
    <name type="scientific">Lunatimonas lonarensis</name>
    <dbReference type="NCBI Taxonomy" id="1232681"/>
    <lineage>
        <taxon>Bacteria</taxon>
        <taxon>Pseudomonadati</taxon>
        <taxon>Bacteroidota</taxon>
        <taxon>Cytophagia</taxon>
        <taxon>Cytophagales</taxon>
        <taxon>Cyclobacteriaceae</taxon>
    </lineage>
</organism>
<evidence type="ECO:0000256" key="1">
    <source>
        <dbReference type="ARBA" id="ARBA00009091"/>
    </source>
</evidence>
<evidence type="ECO:0000256" key="2">
    <source>
        <dbReference type="ARBA" id="ARBA00022729"/>
    </source>
</evidence>